<feature type="compositionally biased region" description="Acidic residues" evidence="1">
    <location>
        <begin position="486"/>
        <end position="516"/>
    </location>
</feature>
<feature type="compositionally biased region" description="Acidic residues" evidence="1">
    <location>
        <begin position="156"/>
        <end position="167"/>
    </location>
</feature>
<name>A0A9N8HLJ3_9STRA</name>
<reference evidence="3" key="1">
    <citation type="submission" date="2020-06" db="EMBL/GenBank/DDBJ databases">
        <authorList>
            <consortium name="Plant Systems Biology data submission"/>
        </authorList>
    </citation>
    <scope>NUCLEOTIDE SEQUENCE</scope>
    <source>
        <strain evidence="3">D6</strain>
    </source>
</reference>
<feature type="region of interest" description="Disordered" evidence="1">
    <location>
        <begin position="478"/>
        <end position="521"/>
    </location>
</feature>
<feature type="compositionally biased region" description="Acidic residues" evidence="1">
    <location>
        <begin position="175"/>
        <end position="208"/>
    </location>
</feature>
<feature type="region of interest" description="Disordered" evidence="1">
    <location>
        <begin position="799"/>
        <end position="831"/>
    </location>
</feature>
<dbReference type="Proteomes" id="UP001153069">
    <property type="component" value="Unassembled WGS sequence"/>
</dbReference>
<evidence type="ECO:0000313" key="3">
    <source>
        <dbReference type="EMBL" id="CAB9517032.1"/>
    </source>
</evidence>
<feature type="region of interest" description="Disordered" evidence="1">
    <location>
        <begin position="155"/>
        <end position="208"/>
    </location>
</feature>
<evidence type="ECO:0000313" key="4">
    <source>
        <dbReference type="Proteomes" id="UP001153069"/>
    </source>
</evidence>
<feature type="region of interest" description="Disordered" evidence="1">
    <location>
        <begin position="117"/>
        <end position="142"/>
    </location>
</feature>
<dbReference type="OrthoDB" id="51041at2759"/>
<keyword evidence="2" id="KW-0732">Signal</keyword>
<dbReference type="AlphaFoldDB" id="A0A9N8HLJ3"/>
<keyword evidence="4" id="KW-1185">Reference proteome</keyword>
<organism evidence="3 4">
    <name type="scientific">Seminavis robusta</name>
    <dbReference type="NCBI Taxonomy" id="568900"/>
    <lineage>
        <taxon>Eukaryota</taxon>
        <taxon>Sar</taxon>
        <taxon>Stramenopiles</taxon>
        <taxon>Ochrophyta</taxon>
        <taxon>Bacillariophyta</taxon>
        <taxon>Bacillariophyceae</taxon>
        <taxon>Bacillariophycidae</taxon>
        <taxon>Naviculales</taxon>
        <taxon>Naviculaceae</taxon>
        <taxon>Seminavis</taxon>
    </lineage>
</organism>
<accession>A0A9N8HLJ3</accession>
<dbReference type="EMBL" id="CAICTM010000824">
    <property type="protein sequence ID" value="CAB9517032.1"/>
    <property type="molecule type" value="Genomic_DNA"/>
</dbReference>
<comment type="caution">
    <text evidence="3">The sequence shown here is derived from an EMBL/GenBank/DDBJ whole genome shotgun (WGS) entry which is preliminary data.</text>
</comment>
<proteinExistence type="predicted"/>
<sequence>MMPRRLLLLASLFAAVTAHEAKVLSKSHDQQKGHAAIEEELRHDRLQKPEHAIPLGEEEGDDVESFTCTLTGASGKDVCDGTKDDDGTGCVWCILNSFGFCCSEEQAQTFKQAIPTIDCDDSSDDDKAPPAPDDDKAPGPLWECLESKDETACGAEYDDEDTEDVDEAASRDATNEEGDDEDYDDEEEQDEEAEQDGDYEDGDEEEDDMHEFVVDTSCVLSAMLLDPDDDEATSEAACFQARDISGNPCEWCAVAGSPFRLCLSESQAQVAEYVGAVCTGSDESFEPEEFDDSCIAHMHEDSGLTHQGCWKHMDLDGNGCEWCNIMGVELCLGGVQAELVEHWGATCVMDDSEHKMAQEAIQQHQEYIHAQKEAKRIERAAKGIPEEEVQEEEEDLDIDSLWLTSDTSCMVTTLRTSSSDDSELACAQTQDAKGNPCNWCEMGTSFNMCLNEEQAEVAEYMGIECETISTDAQQILKEHAARSQEYADEDEDEEETDEENDAETAEEEEEEDDVGDFDTSCILSMQNGPSKDACTATKDADGTACEWCSWNSFQICLTDEQAEFVKPFGGTCDEEVNEELSETDIAEAKAVKEEFWNCIQHTGAGVEACASTKANACTWCNTQAGAGVCFSYEAVVAVNGNEFFDCIIDSEQHAAARNPQDGPKVDTSCLIDAGRFGDEEKCESGKDSVTGKPCEWCQLGSLGVNACLSAEQANLALPLGVTCKGKEAISAPEGDAAPLFQSLPNDFLPCLSQSSSVDVCDESCTWCDLKGSTSGAGLCLSDPVADAVGYLTGESILDCTEPEEEDSPDAEETTANVVLGGKEEAVDPSVA</sequence>
<feature type="chain" id="PRO_5040254568" evidence="2">
    <location>
        <begin position="19"/>
        <end position="831"/>
    </location>
</feature>
<feature type="signal peptide" evidence="2">
    <location>
        <begin position="1"/>
        <end position="18"/>
    </location>
</feature>
<gene>
    <name evidence="3" type="ORF">SEMRO_825_G207650.1</name>
</gene>
<feature type="compositionally biased region" description="Basic and acidic residues" evidence="1">
    <location>
        <begin position="125"/>
        <end position="137"/>
    </location>
</feature>
<evidence type="ECO:0000256" key="2">
    <source>
        <dbReference type="SAM" id="SignalP"/>
    </source>
</evidence>
<evidence type="ECO:0000256" key="1">
    <source>
        <dbReference type="SAM" id="MobiDB-lite"/>
    </source>
</evidence>
<protein>
    <submittedName>
        <fullName evidence="3">Uncharacterized protein</fullName>
    </submittedName>
</protein>
<feature type="compositionally biased region" description="Acidic residues" evidence="1">
    <location>
        <begin position="800"/>
        <end position="812"/>
    </location>
</feature>